<keyword evidence="3 4" id="KW-0648">Protein biosynthesis</keyword>
<comment type="similarity">
    <text evidence="4 5">Belongs to the eIF-3 subunit E family.</text>
</comment>
<protein>
    <recommendedName>
        <fullName evidence="4 5">Eukaryotic translation initiation factor 3 subunit E</fullName>
        <shortName evidence="4">eIF3e</shortName>
    </recommendedName>
</protein>
<dbReference type="InterPro" id="IPR016650">
    <property type="entry name" value="eIF3e"/>
</dbReference>
<evidence type="ECO:0000256" key="2">
    <source>
        <dbReference type="ARBA" id="ARBA00022540"/>
    </source>
</evidence>
<dbReference type="PANTHER" id="PTHR10317">
    <property type="entry name" value="EUKARYOTIC TRANSLATION INITIATION FACTOR 3 SUBUNIT E"/>
    <property type="match status" value="1"/>
</dbReference>
<reference evidence="7 8" key="1">
    <citation type="submission" date="2024-07" db="EMBL/GenBank/DDBJ databases">
        <title>Draft sequence of the Neodothiora populina.</title>
        <authorList>
            <person name="Drown D.D."/>
            <person name="Schuette U.S."/>
            <person name="Buechlein A.B."/>
            <person name="Rusch D.R."/>
            <person name="Winton L.W."/>
            <person name="Adams G.A."/>
        </authorList>
    </citation>
    <scope>NUCLEOTIDE SEQUENCE [LARGE SCALE GENOMIC DNA]</scope>
    <source>
        <strain evidence="7 8">CPC 39397</strain>
    </source>
</reference>
<dbReference type="Pfam" id="PF01399">
    <property type="entry name" value="PCI"/>
    <property type="match status" value="1"/>
</dbReference>
<comment type="caution">
    <text evidence="7">The sequence shown here is derived from an EMBL/GenBank/DDBJ whole genome shotgun (WGS) entry which is preliminary data.</text>
</comment>
<keyword evidence="1 4" id="KW-0963">Cytoplasm</keyword>
<comment type="subunit">
    <text evidence="4 5">Component of the eukaryotic translation initiation factor 3 (eIF-3) complex.</text>
</comment>
<keyword evidence="8" id="KW-1185">Reference proteome</keyword>
<evidence type="ECO:0000256" key="4">
    <source>
        <dbReference type="HAMAP-Rule" id="MF_03004"/>
    </source>
</evidence>
<dbReference type="HAMAP" id="MF_03004">
    <property type="entry name" value="eIF3e"/>
    <property type="match status" value="1"/>
</dbReference>
<dbReference type="Proteomes" id="UP001562354">
    <property type="component" value="Unassembled WGS sequence"/>
</dbReference>
<evidence type="ECO:0000313" key="8">
    <source>
        <dbReference type="Proteomes" id="UP001562354"/>
    </source>
</evidence>
<dbReference type="Gene3D" id="1.25.40.570">
    <property type="match status" value="1"/>
</dbReference>
<dbReference type="InterPro" id="IPR000717">
    <property type="entry name" value="PCI_dom"/>
</dbReference>
<evidence type="ECO:0000313" key="7">
    <source>
        <dbReference type="EMBL" id="KAL1301724.1"/>
    </source>
</evidence>
<dbReference type="InterPro" id="IPR019010">
    <property type="entry name" value="eIF3e_N"/>
</dbReference>
<keyword evidence="2 4" id="KW-0396">Initiation factor</keyword>
<proteinExistence type="inferred from homology"/>
<dbReference type="PIRSF" id="PIRSF016255">
    <property type="entry name" value="eIF3e_su6"/>
    <property type="match status" value="1"/>
</dbReference>
<dbReference type="Pfam" id="PF21357">
    <property type="entry name" value="EIF3E_C"/>
    <property type="match status" value="1"/>
</dbReference>
<dbReference type="SUPFAM" id="SSF46785">
    <property type="entry name" value="Winged helix' DNA-binding domain"/>
    <property type="match status" value="1"/>
</dbReference>
<name>A0ABR3P6C9_9PEZI</name>
<dbReference type="SMART" id="SM01186">
    <property type="entry name" value="eIF3_N"/>
    <property type="match status" value="1"/>
</dbReference>
<feature type="domain" description="PCI" evidence="6">
    <location>
        <begin position="258"/>
        <end position="429"/>
    </location>
</feature>
<gene>
    <name evidence="4" type="primary">INT6</name>
    <name evidence="7" type="ORF">AAFC00_005929</name>
</gene>
<dbReference type="CDD" id="cd21378">
    <property type="entry name" value="eIF3E"/>
    <property type="match status" value="1"/>
</dbReference>
<evidence type="ECO:0000256" key="3">
    <source>
        <dbReference type="ARBA" id="ARBA00022917"/>
    </source>
</evidence>
<dbReference type="SMART" id="SM00088">
    <property type="entry name" value="PINT"/>
    <property type="match status" value="1"/>
</dbReference>
<dbReference type="PROSITE" id="PS50250">
    <property type="entry name" value="PCI"/>
    <property type="match status" value="1"/>
</dbReference>
<organism evidence="7 8">
    <name type="scientific">Neodothiora populina</name>
    <dbReference type="NCBI Taxonomy" id="2781224"/>
    <lineage>
        <taxon>Eukaryota</taxon>
        <taxon>Fungi</taxon>
        <taxon>Dikarya</taxon>
        <taxon>Ascomycota</taxon>
        <taxon>Pezizomycotina</taxon>
        <taxon>Dothideomycetes</taxon>
        <taxon>Dothideomycetidae</taxon>
        <taxon>Dothideales</taxon>
        <taxon>Dothioraceae</taxon>
        <taxon>Neodothiora</taxon>
    </lineage>
</organism>
<evidence type="ECO:0000256" key="5">
    <source>
        <dbReference type="PIRNR" id="PIRNR016255"/>
    </source>
</evidence>
<comment type="function">
    <text evidence="4">Component of the eukaryotic translation initiation factor 3 (eIF-3) complex, which is involved in protein synthesis of a specialized repertoire of mRNAs and, together with other initiation factors, stimulates binding of mRNA and methionyl-tRNAi to the 40S ribosome. The eIF-3 complex specifically targets and initiates translation of a subset of mRNAs involved in cell proliferation.</text>
</comment>
<accession>A0ABR3P6C9</accession>
<dbReference type="InterPro" id="IPR036390">
    <property type="entry name" value="WH_DNA-bd_sf"/>
</dbReference>
<dbReference type="Pfam" id="PF09440">
    <property type="entry name" value="eIF3_N"/>
    <property type="match status" value="1"/>
</dbReference>
<dbReference type="EMBL" id="JBFMKM010000013">
    <property type="protein sequence ID" value="KAL1301724.1"/>
    <property type="molecule type" value="Genomic_DNA"/>
</dbReference>
<evidence type="ECO:0000259" key="6">
    <source>
        <dbReference type="PROSITE" id="PS50250"/>
    </source>
</evidence>
<dbReference type="GeneID" id="95979628"/>
<dbReference type="RefSeq" id="XP_069198000.1">
    <property type="nucleotide sequence ID" value="XM_069345795.1"/>
</dbReference>
<comment type="subcellular location">
    <subcellularLocation>
        <location evidence="4 5">Cytoplasm</location>
    </subcellularLocation>
</comment>
<sequence>MAELQPNTAGDMAKDAAAQAQAPQDIAKQYSILPKLIPHLDRHLVFPLLQFLEQLEDDSAVDDITRLKFELLKQTNMTDFVGDLFAQINGLSERPQEYVQKREDVLKKREQYQQECSKIQDLLADQDVVNNFRSDKVANLNYLKENHGVTIEMVDALYHFGQFQYSCGDYNSASELLYQFRILSTDNDKVSAATWGKLVSDILTEQWEDVMEEVQKVRENIDTRLFNNPIAQLEHRSWLIHWSLYPFFNHEPAREVLTDLFFSPNFINTIQSACPWILRYLTAAVVTNRNRPVSKGSHGNYQKQLKDLVRIVRQENYEYSDPVTQFITALYVDFDFEAAQARLTEADEILQSDFFLASLADSFKDSARHLISESYCKIHQRIDIKDLSKRLGLSQDEGEKWIVNLIRDTRVDAKIDYKEGTVVMNHPPQSVYQQVIERTKGGFFRTQVLSAAVAR</sequence>
<evidence type="ECO:0000256" key="1">
    <source>
        <dbReference type="ARBA" id="ARBA00022490"/>
    </source>
</evidence>